<dbReference type="EMBL" id="JAPQKI010000002">
    <property type="protein sequence ID" value="KAJ5111517.1"/>
    <property type="molecule type" value="Genomic_DNA"/>
</dbReference>
<evidence type="ECO:0000313" key="8">
    <source>
        <dbReference type="Proteomes" id="UP001149074"/>
    </source>
</evidence>
<dbReference type="CDD" id="cd12148">
    <property type="entry name" value="fungal_TF_MHR"/>
    <property type="match status" value="1"/>
</dbReference>
<dbReference type="SUPFAM" id="SSF57701">
    <property type="entry name" value="Zn2/Cys6 DNA-binding domain"/>
    <property type="match status" value="1"/>
</dbReference>
<accession>A0A9W9G579</accession>
<dbReference type="GO" id="GO:0000981">
    <property type="term" value="F:DNA-binding transcription factor activity, RNA polymerase II-specific"/>
    <property type="evidence" value="ECO:0007669"/>
    <property type="project" value="InterPro"/>
</dbReference>
<evidence type="ECO:0000256" key="2">
    <source>
        <dbReference type="ARBA" id="ARBA00023125"/>
    </source>
</evidence>
<proteinExistence type="predicted"/>
<reference evidence="7" key="1">
    <citation type="submission" date="2022-11" db="EMBL/GenBank/DDBJ databases">
        <authorList>
            <person name="Petersen C."/>
        </authorList>
    </citation>
    <scope>NUCLEOTIDE SEQUENCE</scope>
    <source>
        <strain evidence="7">IBT 30761</strain>
    </source>
</reference>
<dbReference type="Gene3D" id="4.10.240.10">
    <property type="entry name" value="Zn(2)-C6 fungal-type DNA-binding domain"/>
    <property type="match status" value="1"/>
</dbReference>
<keyword evidence="2" id="KW-0238">DNA-binding</keyword>
<dbReference type="PROSITE" id="PS50048">
    <property type="entry name" value="ZN2_CY6_FUNGAL_2"/>
    <property type="match status" value="1"/>
</dbReference>
<dbReference type="PROSITE" id="PS00463">
    <property type="entry name" value="ZN2_CY6_FUNGAL_1"/>
    <property type="match status" value="1"/>
</dbReference>
<evidence type="ECO:0000313" key="7">
    <source>
        <dbReference type="EMBL" id="KAJ5111517.1"/>
    </source>
</evidence>
<evidence type="ECO:0000256" key="1">
    <source>
        <dbReference type="ARBA" id="ARBA00023015"/>
    </source>
</evidence>
<evidence type="ECO:0000256" key="4">
    <source>
        <dbReference type="ARBA" id="ARBA00023242"/>
    </source>
</evidence>
<feature type="domain" description="Zn(2)-C6 fungal-type" evidence="6">
    <location>
        <begin position="20"/>
        <end position="50"/>
    </location>
</feature>
<dbReference type="GO" id="GO:0008270">
    <property type="term" value="F:zinc ion binding"/>
    <property type="evidence" value="ECO:0007669"/>
    <property type="project" value="InterPro"/>
</dbReference>
<dbReference type="PANTHER" id="PTHR47785">
    <property type="entry name" value="ZN(II)2CYS6 TRANSCRIPTION FACTOR (EUROFUNG)-RELATED-RELATED"/>
    <property type="match status" value="1"/>
</dbReference>
<dbReference type="Pfam" id="PF00172">
    <property type="entry name" value="Zn_clus"/>
    <property type="match status" value="1"/>
</dbReference>
<dbReference type="OrthoDB" id="4356994at2759"/>
<name>A0A9W9G579_9EURO</name>
<dbReference type="GeneID" id="81353525"/>
<dbReference type="InterPro" id="IPR001138">
    <property type="entry name" value="Zn2Cys6_DnaBD"/>
</dbReference>
<dbReference type="RefSeq" id="XP_056479587.1">
    <property type="nucleotide sequence ID" value="XM_056614546.1"/>
</dbReference>
<dbReference type="GO" id="GO:0003677">
    <property type="term" value="F:DNA binding"/>
    <property type="evidence" value="ECO:0007669"/>
    <property type="project" value="UniProtKB-KW"/>
</dbReference>
<feature type="region of interest" description="Disordered" evidence="5">
    <location>
        <begin position="106"/>
        <end position="134"/>
    </location>
</feature>
<dbReference type="CDD" id="cd00067">
    <property type="entry name" value="GAL4"/>
    <property type="match status" value="1"/>
</dbReference>
<gene>
    <name evidence="7" type="ORF">N7532_002052</name>
</gene>
<dbReference type="AlphaFoldDB" id="A0A9W9G579"/>
<keyword evidence="1" id="KW-0805">Transcription regulation</keyword>
<protein>
    <recommendedName>
        <fullName evidence="6">Zn(2)-C6 fungal-type domain-containing protein</fullName>
    </recommendedName>
</protein>
<keyword evidence="4" id="KW-0539">Nucleus</keyword>
<evidence type="ECO:0000256" key="5">
    <source>
        <dbReference type="SAM" id="MobiDB-lite"/>
    </source>
</evidence>
<keyword evidence="8" id="KW-1185">Reference proteome</keyword>
<organism evidence="7 8">
    <name type="scientific">Penicillium argentinense</name>
    <dbReference type="NCBI Taxonomy" id="1131581"/>
    <lineage>
        <taxon>Eukaryota</taxon>
        <taxon>Fungi</taxon>
        <taxon>Dikarya</taxon>
        <taxon>Ascomycota</taxon>
        <taxon>Pezizomycotina</taxon>
        <taxon>Eurotiomycetes</taxon>
        <taxon>Eurotiomycetidae</taxon>
        <taxon>Eurotiales</taxon>
        <taxon>Aspergillaceae</taxon>
        <taxon>Penicillium</taxon>
    </lineage>
</organism>
<dbReference type="PANTHER" id="PTHR47785:SF5">
    <property type="entry name" value="ZN(II)2CYS6 TRANSCRIPTION FACTOR (EUROFUNG)"/>
    <property type="match status" value="1"/>
</dbReference>
<evidence type="ECO:0000256" key="3">
    <source>
        <dbReference type="ARBA" id="ARBA00023163"/>
    </source>
</evidence>
<sequence length="651" mass="74027">MNLDPKFPRKRESRTRAPTACQTCRLRKTRCDNTRPVCSYCAIQGVECVYPEASPHPVQTNFESANHEILQRLGQIASLLEDLKQDSGSSSLSGRSARGSLLELATGTQNSSPLADPFASRNHPGSATSIEDRADDHDPLTLYAANSPEYMLRWPIFNRVIPESERHVRSFLLDSLDNQPHVLSPPRQAEVGSSLDDIQHLCRKYIVLIHRRNPVVEAETLERYARQVTLQGLGWDGPSCQVLLACALACCTSSFVPLSEIPNDLDNISSPPQSDANVELAEAYFHAAEQRLGSLNTSPTDIQCFLLAGSYHSHAIRPLQAWFCFQQASCRLEVRLRSLRREQWTADIDYYNLESRLYWSCIQAEHEMQAELPLWGSCLESLGYANQFPTFPRTSSASISPADRFGDNKDIVTRSWPEMCDTDDEKGWRFYIGSICNRRTVNDMLIDMWRGGEQDWVNNIHGVVERTSAAAEVIYSWYQMSLSGLPSPTPDNQDLEFLLYSRYRMGLEKIYRPILYLAVHYSFLPSYLQNNTQLFQEVFNHAQKALQNCAALIPNLWYHFRHEWIWNMMRCTFGAAIQIIAAVLSRLQYAASGGWCLVPPHNWPALVRLSIRTLRAWSGESIDLDMMRSTLERMYQGTCLLAGIRSDMYPS</sequence>
<dbReference type="Proteomes" id="UP001149074">
    <property type="component" value="Unassembled WGS sequence"/>
</dbReference>
<reference evidence="7" key="2">
    <citation type="journal article" date="2023" name="IMA Fungus">
        <title>Comparative genomic study of the Penicillium genus elucidates a diverse pangenome and 15 lateral gene transfer events.</title>
        <authorList>
            <person name="Petersen C."/>
            <person name="Sorensen T."/>
            <person name="Nielsen M.R."/>
            <person name="Sondergaard T.E."/>
            <person name="Sorensen J.L."/>
            <person name="Fitzpatrick D.A."/>
            <person name="Frisvad J.C."/>
            <person name="Nielsen K.L."/>
        </authorList>
    </citation>
    <scope>NUCLEOTIDE SEQUENCE</scope>
    <source>
        <strain evidence="7">IBT 30761</strain>
    </source>
</reference>
<keyword evidence="3" id="KW-0804">Transcription</keyword>
<dbReference type="SMART" id="SM00066">
    <property type="entry name" value="GAL4"/>
    <property type="match status" value="1"/>
</dbReference>
<dbReference type="InterPro" id="IPR053181">
    <property type="entry name" value="EcdB-like_regulator"/>
</dbReference>
<evidence type="ECO:0000259" key="6">
    <source>
        <dbReference type="PROSITE" id="PS50048"/>
    </source>
</evidence>
<comment type="caution">
    <text evidence="7">The sequence shown here is derived from an EMBL/GenBank/DDBJ whole genome shotgun (WGS) entry which is preliminary data.</text>
</comment>
<dbReference type="InterPro" id="IPR036864">
    <property type="entry name" value="Zn2-C6_fun-type_DNA-bd_sf"/>
</dbReference>